<evidence type="ECO:0000259" key="1">
    <source>
        <dbReference type="Pfam" id="PF07734"/>
    </source>
</evidence>
<dbReference type="KEGG" id="qsa:O6P43_021612"/>
<feature type="domain" description="F-box associated beta-propeller type 1" evidence="1">
    <location>
        <begin position="37"/>
        <end position="169"/>
    </location>
</feature>
<dbReference type="Proteomes" id="UP001163823">
    <property type="component" value="Chromosome 9"/>
</dbReference>
<evidence type="ECO:0000313" key="2">
    <source>
        <dbReference type="EMBL" id="KAJ7954937.1"/>
    </source>
</evidence>
<protein>
    <submittedName>
        <fullName evidence="2">F-box protein</fullName>
    </submittedName>
</protein>
<proteinExistence type="predicted"/>
<dbReference type="EMBL" id="JARAOO010000009">
    <property type="protein sequence ID" value="KAJ7954937.1"/>
    <property type="molecule type" value="Genomic_DNA"/>
</dbReference>
<dbReference type="PANTHER" id="PTHR31672:SF13">
    <property type="entry name" value="F-BOX PROTEIN CPR30-LIKE"/>
    <property type="match status" value="1"/>
</dbReference>
<dbReference type="Pfam" id="PF07734">
    <property type="entry name" value="FBA_1"/>
    <property type="match status" value="1"/>
</dbReference>
<dbReference type="InterPro" id="IPR050796">
    <property type="entry name" value="SCF_F-box_component"/>
</dbReference>
<dbReference type="AlphaFoldDB" id="A0AAD7LBE5"/>
<gene>
    <name evidence="2" type="ORF">O6P43_021612</name>
</gene>
<dbReference type="InterPro" id="IPR006527">
    <property type="entry name" value="F-box-assoc_dom_typ1"/>
</dbReference>
<sequence length="244" mass="27151">MQQIKSGPLPPLHLPGDVTEDILSRLPVKSLTRFRDGGIKFEVFTLRTNAWRAITPNVDVNFDGMCFFSPFGTGTYSNGALYWLMKNNGFIGVEDKLVLSFDLAKEKFHEVPLPPSRDDLKQRLELGVLGGSLCLGMTDEKEVDFEVWVLKDNINLEAETAPFWIKVASGLLGKKGDCIPFFMPPISSLMPLCFSKNGLEALMVSANLGLSVYNLNAGNSRTIFKSDIYLRDYTCGMSKFTALF</sequence>
<dbReference type="NCBIfam" id="TIGR01640">
    <property type="entry name" value="F_box_assoc_1"/>
    <property type="match status" value="1"/>
</dbReference>
<dbReference type="InterPro" id="IPR017451">
    <property type="entry name" value="F-box-assoc_interact_dom"/>
</dbReference>
<dbReference type="PANTHER" id="PTHR31672">
    <property type="entry name" value="BNACNNG10540D PROTEIN"/>
    <property type="match status" value="1"/>
</dbReference>
<accession>A0AAD7LBE5</accession>
<comment type="caution">
    <text evidence="2">The sequence shown here is derived from an EMBL/GenBank/DDBJ whole genome shotgun (WGS) entry which is preliminary data.</text>
</comment>
<organism evidence="2 3">
    <name type="scientific">Quillaja saponaria</name>
    <name type="common">Soap bark tree</name>
    <dbReference type="NCBI Taxonomy" id="32244"/>
    <lineage>
        <taxon>Eukaryota</taxon>
        <taxon>Viridiplantae</taxon>
        <taxon>Streptophyta</taxon>
        <taxon>Embryophyta</taxon>
        <taxon>Tracheophyta</taxon>
        <taxon>Spermatophyta</taxon>
        <taxon>Magnoliopsida</taxon>
        <taxon>eudicotyledons</taxon>
        <taxon>Gunneridae</taxon>
        <taxon>Pentapetalae</taxon>
        <taxon>rosids</taxon>
        <taxon>fabids</taxon>
        <taxon>Fabales</taxon>
        <taxon>Quillajaceae</taxon>
        <taxon>Quillaja</taxon>
    </lineage>
</organism>
<keyword evidence="3" id="KW-1185">Reference proteome</keyword>
<evidence type="ECO:0000313" key="3">
    <source>
        <dbReference type="Proteomes" id="UP001163823"/>
    </source>
</evidence>
<reference evidence="2" key="1">
    <citation type="journal article" date="2023" name="Science">
        <title>Elucidation of the pathway for biosynthesis of saponin adjuvants from the soapbark tree.</title>
        <authorList>
            <person name="Reed J."/>
            <person name="Orme A."/>
            <person name="El-Demerdash A."/>
            <person name="Owen C."/>
            <person name="Martin L.B.B."/>
            <person name="Misra R.C."/>
            <person name="Kikuchi S."/>
            <person name="Rejzek M."/>
            <person name="Martin A.C."/>
            <person name="Harkess A."/>
            <person name="Leebens-Mack J."/>
            <person name="Louveau T."/>
            <person name="Stephenson M.J."/>
            <person name="Osbourn A."/>
        </authorList>
    </citation>
    <scope>NUCLEOTIDE SEQUENCE</scope>
    <source>
        <strain evidence="2">S10</strain>
    </source>
</reference>
<name>A0AAD7LBE5_QUISA</name>